<dbReference type="PANTHER" id="PTHR43630">
    <property type="entry name" value="POLY-BETA-1,6-N-ACETYL-D-GLUCOSAMINE SYNTHASE"/>
    <property type="match status" value="1"/>
</dbReference>
<dbReference type="CDD" id="cd02511">
    <property type="entry name" value="Beta4Glucosyltransferase"/>
    <property type="match status" value="1"/>
</dbReference>
<comment type="similarity">
    <text evidence="1">Belongs to the glycosyltransferase 2 family. WaaE/KdtX subfamily.</text>
</comment>
<keyword evidence="2" id="KW-0472">Membrane</keyword>
<dbReference type="EMBL" id="JAPMUA010000005">
    <property type="protein sequence ID" value="MDG3586921.1"/>
    <property type="molecule type" value="Genomic_DNA"/>
</dbReference>
<dbReference type="InterPro" id="IPR029044">
    <property type="entry name" value="Nucleotide-diphossugar_trans"/>
</dbReference>
<dbReference type="Proteomes" id="UP001153642">
    <property type="component" value="Unassembled WGS sequence"/>
</dbReference>
<sequence>MEISGLVITFNEEKWIGGCVEDMFRVCDEVIVIDSYSSDRTVEIAEEMGAKVIQQKFLGDGPQRIHGLQFCKNNWILNLDADERLEEDSYLFIKSGKFFDAPYDGYRFRRNTYFRDELINFSGWYPDYACRFFDKRTAQPGTTIVHQDVTGKNVLKSKMHLRHYSWTGFHQIISKKNQYTDWQVEEYVKNGKKTSFLAPFVHGWTSFFKCYIFKKGIFHGLDGFTFALIQAFFSYMKYAKLIKENKKK</sequence>
<dbReference type="Gene3D" id="3.90.550.10">
    <property type="entry name" value="Spore Coat Polysaccharide Biosynthesis Protein SpsA, Chain A"/>
    <property type="match status" value="1"/>
</dbReference>
<dbReference type="PANTHER" id="PTHR43630:SF2">
    <property type="entry name" value="GLYCOSYLTRANSFERASE"/>
    <property type="match status" value="1"/>
</dbReference>
<proteinExistence type="inferred from homology"/>
<feature type="domain" description="Glycosyltransferase 2-like" evidence="3">
    <location>
        <begin position="6"/>
        <end position="88"/>
    </location>
</feature>
<feature type="transmembrane region" description="Helical" evidence="2">
    <location>
        <begin position="217"/>
        <end position="238"/>
    </location>
</feature>
<keyword evidence="2" id="KW-1133">Transmembrane helix</keyword>
<protein>
    <submittedName>
        <fullName evidence="4">Glycosyltransferase family 2 protein</fullName>
    </submittedName>
</protein>
<dbReference type="RefSeq" id="WP_277900811.1">
    <property type="nucleotide sequence ID" value="NZ_JAPMUA010000005.1"/>
</dbReference>
<keyword evidence="5" id="KW-1185">Reference proteome</keyword>
<organism evidence="4 5">
    <name type="scientific">Galbibacter pacificus</name>
    <dbReference type="NCBI Taxonomy" id="2996052"/>
    <lineage>
        <taxon>Bacteria</taxon>
        <taxon>Pseudomonadati</taxon>
        <taxon>Bacteroidota</taxon>
        <taxon>Flavobacteriia</taxon>
        <taxon>Flavobacteriales</taxon>
        <taxon>Flavobacteriaceae</taxon>
        <taxon>Galbibacter</taxon>
    </lineage>
</organism>
<evidence type="ECO:0000259" key="3">
    <source>
        <dbReference type="Pfam" id="PF00535"/>
    </source>
</evidence>
<name>A0ABT6FUI6_9FLAO</name>
<dbReference type="Pfam" id="PF00535">
    <property type="entry name" value="Glycos_transf_2"/>
    <property type="match status" value="1"/>
</dbReference>
<dbReference type="SUPFAM" id="SSF53448">
    <property type="entry name" value="Nucleotide-diphospho-sugar transferases"/>
    <property type="match status" value="1"/>
</dbReference>
<comment type="caution">
    <text evidence="4">The sequence shown here is derived from an EMBL/GenBank/DDBJ whole genome shotgun (WGS) entry which is preliminary data.</text>
</comment>
<reference evidence="4" key="1">
    <citation type="submission" date="2022-11" db="EMBL/GenBank/DDBJ databases">
        <title>High-quality draft genome sequence of Galbibacter sp. strain CMA-7.</title>
        <authorList>
            <person name="Wei L."/>
            <person name="Dong C."/>
            <person name="Shao Z."/>
        </authorList>
    </citation>
    <scope>NUCLEOTIDE SEQUENCE</scope>
    <source>
        <strain evidence="4">CMA-7</strain>
    </source>
</reference>
<evidence type="ECO:0000313" key="4">
    <source>
        <dbReference type="EMBL" id="MDG3586921.1"/>
    </source>
</evidence>
<evidence type="ECO:0000313" key="5">
    <source>
        <dbReference type="Proteomes" id="UP001153642"/>
    </source>
</evidence>
<keyword evidence="2" id="KW-0812">Transmembrane</keyword>
<gene>
    <name evidence="4" type="ORF">OSR52_13685</name>
</gene>
<evidence type="ECO:0000256" key="1">
    <source>
        <dbReference type="ARBA" id="ARBA00038494"/>
    </source>
</evidence>
<dbReference type="InterPro" id="IPR001173">
    <property type="entry name" value="Glyco_trans_2-like"/>
</dbReference>
<accession>A0ABT6FUI6</accession>
<evidence type="ECO:0000256" key="2">
    <source>
        <dbReference type="SAM" id="Phobius"/>
    </source>
</evidence>